<evidence type="ECO:0000313" key="6">
    <source>
        <dbReference type="Proteomes" id="UP001629113"/>
    </source>
</evidence>
<reference evidence="5 6" key="1">
    <citation type="submission" date="2024-06" db="EMBL/GenBank/DDBJ databases">
        <title>Complete genome of Phlyctema vagabunda strain 19-DSS-EL-015.</title>
        <authorList>
            <person name="Fiorenzani C."/>
        </authorList>
    </citation>
    <scope>NUCLEOTIDE SEQUENCE [LARGE SCALE GENOMIC DNA]</scope>
    <source>
        <strain evidence="5 6">19-DSS-EL-015</strain>
    </source>
</reference>
<proteinExistence type="inferred from homology"/>
<dbReference type="PANTHER" id="PTHR28620">
    <property type="entry name" value="CENTROMERE PROTEIN V"/>
    <property type="match status" value="1"/>
</dbReference>
<evidence type="ECO:0000259" key="4">
    <source>
        <dbReference type="PROSITE" id="PS51891"/>
    </source>
</evidence>
<dbReference type="SUPFAM" id="SSF51316">
    <property type="entry name" value="Mss4-like"/>
    <property type="match status" value="1"/>
</dbReference>
<dbReference type="PROSITE" id="PS51891">
    <property type="entry name" value="CENP_V_GFA"/>
    <property type="match status" value="1"/>
</dbReference>
<evidence type="ECO:0000256" key="3">
    <source>
        <dbReference type="ARBA" id="ARBA00022833"/>
    </source>
</evidence>
<organism evidence="5 6">
    <name type="scientific">Phlyctema vagabunda</name>
    <dbReference type="NCBI Taxonomy" id="108571"/>
    <lineage>
        <taxon>Eukaryota</taxon>
        <taxon>Fungi</taxon>
        <taxon>Dikarya</taxon>
        <taxon>Ascomycota</taxon>
        <taxon>Pezizomycotina</taxon>
        <taxon>Leotiomycetes</taxon>
        <taxon>Helotiales</taxon>
        <taxon>Dermateaceae</taxon>
        <taxon>Phlyctema</taxon>
    </lineage>
</organism>
<dbReference type="Proteomes" id="UP001629113">
    <property type="component" value="Unassembled WGS sequence"/>
</dbReference>
<evidence type="ECO:0000256" key="2">
    <source>
        <dbReference type="ARBA" id="ARBA00022723"/>
    </source>
</evidence>
<sequence length="148" mass="16583">MAAAATDTSPIRSSCHCGAITVTVPRLPAYINVCQCTICRRYGAAWGYYSPDEVKIEKKPGAATKQYIWGDSDLSFNFCDHCGCVCYWWPIRPPPPPSADGEEYQMGLNTNNVDPELLRFVDRKLEYSVLKSPLRSKDMAHPDDPAQY</sequence>
<dbReference type="InterPro" id="IPR052355">
    <property type="entry name" value="CENP-V-like"/>
</dbReference>
<feature type="domain" description="CENP-V/GFA" evidence="4">
    <location>
        <begin position="11"/>
        <end position="128"/>
    </location>
</feature>
<keyword evidence="3" id="KW-0862">Zinc</keyword>
<keyword evidence="2" id="KW-0479">Metal-binding</keyword>
<dbReference type="InterPro" id="IPR011057">
    <property type="entry name" value="Mss4-like_sf"/>
</dbReference>
<protein>
    <submittedName>
        <fullName evidence="5">Glutathione-dependent formaldehyde-activating gfa</fullName>
    </submittedName>
</protein>
<dbReference type="Gene3D" id="2.170.150.70">
    <property type="match status" value="1"/>
</dbReference>
<comment type="similarity">
    <text evidence="1">Belongs to the Gfa family.</text>
</comment>
<comment type="caution">
    <text evidence="5">The sequence shown here is derived from an EMBL/GenBank/DDBJ whole genome shotgun (WGS) entry which is preliminary data.</text>
</comment>
<gene>
    <name evidence="5" type="ORF">PVAG01_01758</name>
</gene>
<dbReference type="Pfam" id="PF04828">
    <property type="entry name" value="GFA"/>
    <property type="match status" value="1"/>
</dbReference>
<dbReference type="PANTHER" id="PTHR28620:SF1">
    <property type="entry name" value="CENP-V_GFA DOMAIN-CONTAINING PROTEIN"/>
    <property type="match status" value="1"/>
</dbReference>
<evidence type="ECO:0000313" key="5">
    <source>
        <dbReference type="EMBL" id="KAL3428249.1"/>
    </source>
</evidence>
<keyword evidence="6" id="KW-1185">Reference proteome</keyword>
<name>A0ABR4PXZ5_9HELO</name>
<accession>A0ABR4PXZ5</accession>
<evidence type="ECO:0000256" key="1">
    <source>
        <dbReference type="ARBA" id="ARBA00005495"/>
    </source>
</evidence>
<dbReference type="InterPro" id="IPR006913">
    <property type="entry name" value="CENP-V/GFA"/>
</dbReference>
<dbReference type="EMBL" id="JBFCZG010000001">
    <property type="protein sequence ID" value="KAL3428249.1"/>
    <property type="molecule type" value="Genomic_DNA"/>
</dbReference>